<reference evidence="3 4" key="1">
    <citation type="journal article" date="2015" name="Nature">
        <title>rRNA introns, odd ribosomes, and small enigmatic genomes across a large radiation of phyla.</title>
        <authorList>
            <person name="Brown C.T."/>
            <person name="Hug L.A."/>
            <person name="Thomas B.C."/>
            <person name="Sharon I."/>
            <person name="Castelle C.J."/>
            <person name="Singh A."/>
            <person name="Wilkins M.J."/>
            <person name="Williams K.H."/>
            <person name="Banfield J.F."/>
        </authorList>
    </citation>
    <scope>NUCLEOTIDE SEQUENCE [LARGE SCALE GENOMIC DNA]</scope>
</reference>
<sequence>MKQIRIHGRGGQGVVTAAELIAIAAFNNNKEAQAFPSFGVERTGAPIEAFARIDDKPIRTREHVYHPDILIVQDASVMAAVDVAKGCDEKTIVIINTSLSKDAIKLNLPKENIFPIDATKIALEILGKNIVNTIILGAVAKSTNLFTMDAVKKAIKQKFGGKSQELVDKNIKAVELAYNM</sequence>
<organism evidence="3 4">
    <name type="scientific">Candidatus Falkowbacteria bacterium GW2011_GWE1_38_31</name>
    <dbReference type="NCBI Taxonomy" id="1618638"/>
    <lineage>
        <taxon>Bacteria</taxon>
        <taxon>Candidatus Falkowiibacteriota</taxon>
    </lineage>
</organism>
<dbReference type="SUPFAM" id="SSF53323">
    <property type="entry name" value="Pyruvate-ferredoxin oxidoreductase, PFOR, domain III"/>
    <property type="match status" value="1"/>
</dbReference>
<name>A0A0G0JUG7_9BACT</name>
<proteinExistence type="predicted"/>
<dbReference type="NCBIfam" id="NF006321">
    <property type="entry name" value="PRK08534.1"/>
    <property type="match status" value="1"/>
</dbReference>
<dbReference type="NCBIfam" id="TIGR02175">
    <property type="entry name" value="PorC_KorC"/>
    <property type="match status" value="1"/>
</dbReference>
<dbReference type="PANTHER" id="PTHR43366">
    <property type="entry name" value="PYRUVATE SYNTHASE SUBUNIT PORC"/>
    <property type="match status" value="1"/>
</dbReference>
<dbReference type="PATRIC" id="fig|1618638.3.peg.626"/>
<dbReference type="GO" id="GO:0016625">
    <property type="term" value="F:oxidoreductase activity, acting on the aldehyde or oxo group of donors, iron-sulfur protein as acceptor"/>
    <property type="evidence" value="ECO:0007669"/>
    <property type="project" value="InterPro"/>
</dbReference>
<comment type="caution">
    <text evidence="3">The sequence shown here is derived from an EMBL/GenBank/DDBJ whole genome shotgun (WGS) entry which is preliminary data.</text>
</comment>
<evidence type="ECO:0000259" key="2">
    <source>
        <dbReference type="Pfam" id="PF01558"/>
    </source>
</evidence>
<dbReference type="InterPro" id="IPR051626">
    <property type="entry name" value="Oxidoreductase_gamma_subunit"/>
</dbReference>
<dbReference type="InterPro" id="IPR019752">
    <property type="entry name" value="Pyrv/ketoisovalerate_OxRed_cat"/>
</dbReference>
<dbReference type="InterPro" id="IPR002869">
    <property type="entry name" value="Pyrv_flavodox_OxRed_cen"/>
</dbReference>
<dbReference type="InterPro" id="IPR011894">
    <property type="entry name" value="PorC_KorC"/>
</dbReference>
<dbReference type="AlphaFoldDB" id="A0A0G0JUG7"/>
<feature type="domain" description="Pyruvate/ketoisovalerate oxidoreductase catalytic" evidence="2">
    <location>
        <begin position="10"/>
        <end position="178"/>
    </location>
</feature>
<evidence type="ECO:0000256" key="1">
    <source>
        <dbReference type="ARBA" id="ARBA00023002"/>
    </source>
</evidence>
<gene>
    <name evidence="3" type="ORF">US91_C0005G0027</name>
</gene>
<evidence type="ECO:0000313" key="3">
    <source>
        <dbReference type="EMBL" id="KKQ70322.1"/>
    </source>
</evidence>
<protein>
    <submittedName>
        <fullName evidence="3">Pyruvate/ketoisovalerate oxidoreductase, gamma subunit</fullName>
    </submittedName>
</protein>
<dbReference type="Pfam" id="PF01558">
    <property type="entry name" value="POR"/>
    <property type="match status" value="1"/>
</dbReference>
<dbReference type="Gene3D" id="3.40.920.10">
    <property type="entry name" value="Pyruvate-ferredoxin oxidoreductase, PFOR, domain III"/>
    <property type="match status" value="1"/>
</dbReference>
<dbReference type="Proteomes" id="UP000034022">
    <property type="component" value="Unassembled WGS sequence"/>
</dbReference>
<evidence type="ECO:0000313" key="4">
    <source>
        <dbReference type="Proteomes" id="UP000034022"/>
    </source>
</evidence>
<keyword evidence="3" id="KW-0670">Pyruvate</keyword>
<accession>A0A0G0JUG7</accession>
<dbReference type="EMBL" id="LBUU01000005">
    <property type="protein sequence ID" value="KKQ70322.1"/>
    <property type="molecule type" value="Genomic_DNA"/>
</dbReference>
<keyword evidence="1" id="KW-0560">Oxidoreductase</keyword>
<dbReference type="PANTHER" id="PTHR43366:SF1">
    <property type="entry name" value="PYRUVATE SYNTHASE SUBUNIT PORC"/>
    <property type="match status" value="1"/>
</dbReference>